<accession>A0A3A1VGA3</accession>
<evidence type="ECO:0000313" key="2">
    <source>
        <dbReference type="EMBL" id="RIX59285.1"/>
    </source>
</evidence>
<evidence type="ECO:0000313" key="3">
    <source>
        <dbReference type="Proteomes" id="UP000266482"/>
    </source>
</evidence>
<reference evidence="2 3" key="1">
    <citation type="submission" date="2018-09" db="EMBL/GenBank/DDBJ databases">
        <title>Paenibacillus aracenensis nov. sp. isolated from a cave in southern Spain.</title>
        <authorList>
            <person name="Jurado V."/>
            <person name="Gutierrez-Patricio S."/>
            <person name="Gonzalez-Pimentel J.L."/>
            <person name="Miller A.Z."/>
            <person name="Laiz L."/>
            <person name="Saiz-Jimenez C."/>
        </authorList>
    </citation>
    <scope>NUCLEOTIDE SEQUENCE [LARGE SCALE GENOMIC DNA]</scope>
    <source>
        <strain evidence="2 3">DSM 22867</strain>
    </source>
</reference>
<evidence type="ECO:0000259" key="1">
    <source>
        <dbReference type="Pfam" id="PF18476"/>
    </source>
</evidence>
<organism evidence="2 3">
    <name type="scientific">Paenibacillus nanensis</name>
    <dbReference type="NCBI Taxonomy" id="393251"/>
    <lineage>
        <taxon>Bacteria</taxon>
        <taxon>Bacillati</taxon>
        <taxon>Bacillota</taxon>
        <taxon>Bacilli</taxon>
        <taxon>Bacillales</taxon>
        <taxon>Paenibacillaceae</taxon>
        <taxon>Paenibacillus</taxon>
    </lineage>
</organism>
<gene>
    <name evidence="2" type="ORF">D3P08_03780</name>
</gene>
<dbReference type="AlphaFoldDB" id="A0A3A1VGA3"/>
<dbReference type="Pfam" id="PF18476">
    <property type="entry name" value="PIN_8"/>
    <property type="match status" value="1"/>
</dbReference>
<sequence length="312" mass="36573">MEDWIAKSAIRLRKQLVTELQEEVGNLKSTITQKLSKNSSDISKSEYFENGELKATDPISVRLFEVFGDNIGANFKTEELMKIFEEGESRYLVNFPPGFRDLTKQDYRKFGDLIIWKELIRKSKETSKPIIFITDDVKSDWWEKDYKSVRPHPELFEEFYRESGQYVQIFTYEQFVEQVNQLIEDVPETSKVIEEIKSINEDIIDLRPLEIPTPQIGDVYYYDYWENASTYGEREVIGDKLLLYKELENNYFLAFPLSKLNSKTIKLPQIVVGGMHFAVRVDKRCGVRGEYLKVCIDRINLGLLDELIELIP</sequence>
<comment type="caution">
    <text evidence="2">The sequence shown here is derived from an EMBL/GenBank/DDBJ whole genome shotgun (WGS) entry which is preliminary data.</text>
</comment>
<proteinExistence type="predicted"/>
<dbReference type="EMBL" id="QXQA01000002">
    <property type="protein sequence ID" value="RIX59285.1"/>
    <property type="molecule type" value="Genomic_DNA"/>
</dbReference>
<protein>
    <recommendedName>
        <fullName evidence="1">PIN like domain-containing protein</fullName>
    </recommendedName>
</protein>
<feature type="domain" description="PIN like" evidence="1">
    <location>
        <begin position="3"/>
        <end position="155"/>
    </location>
</feature>
<name>A0A3A1VGA3_9BACL</name>
<dbReference type="Proteomes" id="UP000266482">
    <property type="component" value="Unassembled WGS sequence"/>
</dbReference>
<dbReference type="InterPro" id="IPR041578">
    <property type="entry name" value="PIN_8"/>
</dbReference>
<dbReference type="RefSeq" id="WP_119598116.1">
    <property type="nucleotide sequence ID" value="NZ_QXQA01000002.1"/>
</dbReference>
<dbReference type="OrthoDB" id="9182727at2"/>
<keyword evidence="3" id="KW-1185">Reference proteome</keyword>